<keyword evidence="1" id="KW-0175">Coiled coil</keyword>
<gene>
    <name evidence="2" type="ORF">HNQ61_001164</name>
</gene>
<evidence type="ECO:0000313" key="3">
    <source>
        <dbReference type="Proteomes" id="UP000582837"/>
    </source>
</evidence>
<feature type="coiled-coil region" evidence="1">
    <location>
        <begin position="29"/>
        <end position="109"/>
    </location>
</feature>
<dbReference type="RefSeq" id="WP_170037385.1">
    <property type="nucleotide sequence ID" value="NZ_JABDTL010000002.1"/>
</dbReference>
<organism evidence="2 3">
    <name type="scientific">Longimicrobium terrae</name>
    <dbReference type="NCBI Taxonomy" id="1639882"/>
    <lineage>
        <taxon>Bacteria</taxon>
        <taxon>Pseudomonadati</taxon>
        <taxon>Gemmatimonadota</taxon>
        <taxon>Longimicrobiia</taxon>
        <taxon>Longimicrobiales</taxon>
        <taxon>Longimicrobiaceae</taxon>
        <taxon>Longimicrobium</taxon>
    </lineage>
</organism>
<evidence type="ECO:0000256" key="1">
    <source>
        <dbReference type="SAM" id="Coils"/>
    </source>
</evidence>
<evidence type="ECO:0000313" key="2">
    <source>
        <dbReference type="EMBL" id="MBB6069549.1"/>
    </source>
</evidence>
<reference evidence="2 3" key="1">
    <citation type="submission" date="2020-08" db="EMBL/GenBank/DDBJ databases">
        <title>Genomic Encyclopedia of Type Strains, Phase IV (KMG-IV): sequencing the most valuable type-strain genomes for metagenomic binning, comparative biology and taxonomic classification.</title>
        <authorList>
            <person name="Goeker M."/>
        </authorList>
    </citation>
    <scope>NUCLEOTIDE SEQUENCE [LARGE SCALE GENOMIC DNA]</scope>
    <source>
        <strain evidence="2 3">DSM 29007</strain>
    </source>
</reference>
<comment type="caution">
    <text evidence="2">The sequence shown here is derived from an EMBL/GenBank/DDBJ whole genome shotgun (WGS) entry which is preliminary data.</text>
</comment>
<dbReference type="EMBL" id="JACHIA010000002">
    <property type="protein sequence ID" value="MBB6069549.1"/>
    <property type="molecule type" value="Genomic_DNA"/>
</dbReference>
<dbReference type="Gene3D" id="1.10.287.1490">
    <property type="match status" value="1"/>
</dbReference>
<name>A0A841GSY7_9BACT</name>
<protein>
    <submittedName>
        <fullName evidence="2">Sec-independent protein translocase protein TatA</fullName>
    </submittedName>
</protein>
<keyword evidence="3" id="KW-1185">Reference proteome</keyword>
<dbReference type="Proteomes" id="UP000582837">
    <property type="component" value="Unassembled WGS sequence"/>
</dbReference>
<accession>A0A841GSY7</accession>
<proteinExistence type="predicted"/>
<dbReference type="AlphaFoldDB" id="A0A841GSY7"/>
<sequence length="110" mass="12112">MASDAAESPAVPPPLPSELQGWNRLERAARAAAIALHEWRRRATEAENEVQRLRGELEQVNALGSLPSVQSGDEIRRLRAENAVLTSRATEARQRISGLLARLAVLENRP</sequence>